<dbReference type="SUPFAM" id="SSF52833">
    <property type="entry name" value="Thioredoxin-like"/>
    <property type="match status" value="1"/>
</dbReference>
<dbReference type="PROSITE" id="PS51257">
    <property type="entry name" value="PROKAR_LIPOPROTEIN"/>
    <property type="match status" value="1"/>
</dbReference>
<dbReference type="InterPro" id="IPR000866">
    <property type="entry name" value="AhpC/TSA"/>
</dbReference>
<evidence type="ECO:0000256" key="5">
    <source>
        <dbReference type="ARBA" id="ARBA00023284"/>
    </source>
</evidence>
<dbReference type="RefSeq" id="WP_091729763.1">
    <property type="nucleotide sequence ID" value="NZ_LT629757.1"/>
</dbReference>
<dbReference type="GO" id="GO:0016853">
    <property type="term" value="F:isomerase activity"/>
    <property type="evidence" value="ECO:0007669"/>
    <property type="project" value="UniProtKB-KW"/>
</dbReference>
<keyword evidence="9" id="KW-0413">Isomerase</keyword>
<dbReference type="GO" id="GO:0030313">
    <property type="term" value="C:cell envelope"/>
    <property type="evidence" value="ECO:0007669"/>
    <property type="project" value="UniProtKB-SubCell"/>
</dbReference>
<feature type="domain" description="Thioredoxin" evidence="8">
    <location>
        <begin position="51"/>
        <end position="197"/>
    </location>
</feature>
<dbReference type="PROSITE" id="PS51352">
    <property type="entry name" value="THIOREDOXIN_2"/>
    <property type="match status" value="1"/>
</dbReference>
<dbReference type="AlphaFoldDB" id="A0A1H1TSM0"/>
<evidence type="ECO:0000256" key="2">
    <source>
        <dbReference type="ARBA" id="ARBA00022748"/>
    </source>
</evidence>
<keyword evidence="10" id="KW-1185">Reference proteome</keyword>
<feature type="chain" id="PRO_5038828269" evidence="7">
    <location>
        <begin position="28"/>
        <end position="204"/>
    </location>
</feature>
<dbReference type="GO" id="GO:0017004">
    <property type="term" value="P:cytochrome complex assembly"/>
    <property type="evidence" value="ECO:0007669"/>
    <property type="project" value="UniProtKB-KW"/>
</dbReference>
<sequence length="204" mass="21473">MPLRRPARPTSVLLTALAALLVASLLAGCSSTPSTGDKGYVDGSGGLTVLDPGGRTPPPGTVSGETLEGEQVSLDDYRGQVVVLNVWGSWCPPCRKEAPLLADAARELARDDVVFLGINTRDSSQAQGLAYQRRFDVPYPSIYDPSGRNLLKLRGTLTPNSIPSTVVIDQQGRVAARLLGDVESRSTLVGIVEDVRDGSAGESS</sequence>
<dbReference type="InterPro" id="IPR013766">
    <property type="entry name" value="Thioredoxin_domain"/>
</dbReference>
<dbReference type="CDD" id="cd02966">
    <property type="entry name" value="TlpA_like_family"/>
    <property type="match status" value="1"/>
</dbReference>
<gene>
    <name evidence="9" type="ORF">SAMN04488570_2321</name>
</gene>
<dbReference type="PROSITE" id="PS00194">
    <property type="entry name" value="THIOREDOXIN_1"/>
    <property type="match status" value="1"/>
</dbReference>
<dbReference type="InterPro" id="IPR036249">
    <property type="entry name" value="Thioredoxin-like_sf"/>
</dbReference>
<evidence type="ECO:0000256" key="7">
    <source>
        <dbReference type="SAM" id="SignalP"/>
    </source>
</evidence>
<dbReference type="Pfam" id="PF00578">
    <property type="entry name" value="AhpC-TSA"/>
    <property type="match status" value="1"/>
</dbReference>
<keyword evidence="3" id="KW-0812">Transmembrane</keyword>
<evidence type="ECO:0000313" key="9">
    <source>
        <dbReference type="EMBL" id="SDS63197.1"/>
    </source>
</evidence>
<dbReference type="OrthoDB" id="9796554at2"/>
<accession>A0A1H1TSM0</accession>
<dbReference type="InterPro" id="IPR017937">
    <property type="entry name" value="Thioredoxin_CS"/>
</dbReference>
<feature type="signal peptide" evidence="7">
    <location>
        <begin position="1"/>
        <end position="27"/>
    </location>
</feature>
<keyword evidence="7" id="KW-0732">Signal</keyword>
<proteinExistence type="predicted"/>
<dbReference type="Gene3D" id="3.40.30.10">
    <property type="entry name" value="Glutaredoxin"/>
    <property type="match status" value="1"/>
</dbReference>
<keyword evidence="5" id="KW-0676">Redox-active center</keyword>
<keyword evidence="2" id="KW-0201">Cytochrome c-type biogenesis</keyword>
<protein>
    <submittedName>
        <fullName evidence="9">Thiol-disulfide isomerase or thioredoxin</fullName>
    </submittedName>
</protein>
<dbReference type="Proteomes" id="UP000198859">
    <property type="component" value="Chromosome I"/>
</dbReference>
<evidence type="ECO:0000256" key="6">
    <source>
        <dbReference type="SAM" id="MobiDB-lite"/>
    </source>
</evidence>
<dbReference type="STRING" id="642780.SAMN04488570_2321"/>
<organism evidence="9 10">
    <name type="scientific">Nocardioides scoriae</name>
    <dbReference type="NCBI Taxonomy" id="642780"/>
    <lineage>
        <taxon>Bacteria</taxon>
        <taxon>Bacillati</taxon>
        <taxon>Actinomycetota</taxon>
        <taxon>Actinomycetes</taxon>
        <taxon>Propionibacteriales</taxon>
        <taxon>Nocardioidaceae</taxon>
        <taxon>Nocardioides</taxon>
    </lineage>
</organism>
<evidence type="ECO:0000256" key="3">
    <source>
        <dbReference type="ARBA" id="ARBA00022968"/>
    </source>
</evidence>
<keyword evidence="3" id="KW-0735">Signal-anchor</keyword>
<evidence type="ECO:0000256" key="4">
    <source>
        <dbReference type="ARBA" id="ARBA00023157"/>
    </source>
</evidence>
<dbReference type="GO" id="GO:0016209">
    <property type="term" value="F:antioxidant activity"/>
    <property type="evidence" value="ECO:0007669"/>
    <property type="project" value="InterPro"/>
</dbReference>
<name>A0A1H1TSM0_9ACTN</name>
<dbReference type="PANTHER" id="PTHR42852:SF6">
    <property type="entry name" value="THIOL:DISULFIDE INTERCHANGE PROTEIN DSBE"/>
    <property type="match status" value="1"/>
</dbReference>
<comment type="subcellular location">
    <subcellularLocation>
        <location evidence="1">Cell envelope</location>
    </subcellularLocation>
</comment>
<evidence type="ECO:0000259" key="8">
    <source>
        <dbReference type="PROSITE" id="PS51352"/>
    </source>
</evidence>
<dbReference type="GO" id="GO:0016491">
    <property type="term" value="F:oxidoreductase activity"/>
    <property type="evidence" value="ECO:0007669"/>
    <property type="project" value="InterPro"/>
</dbReference>
<dbReference type="EMBL" id="LT629757">
    <property type="protein sequence ID" value="SDS63197.1"/>
    <property type="molecule type" value="Genomic_DNA"/>
</dbReference>
<keyword evidence="4" id="KW-1015">Disulfide bond</keyword>
<dbReference type="PANTHER" id="PTHR42852">
    <property type="entry name" value="THIOL:DISULFIDE INTERCHANGE PROTEIN DSBE"/>
    <property type="match status" value="1"/>
</dbReference>
<evidence type="ECO:0000256" key="1">
    <source>
        <dbReference type="ARBA" id="ARBA00004196"/>
    </source>
</evidence>
<evidence type="ECO:0000313" key="10">
    <source>
        <dbReference type="Proteomes" id="UP000198859"/>
    </source>
</evidence>
<dbReference type="InterPro" id="IPR050553">
    <property type="entry name" value="Thioredoxin_ResA/DsbE_sf"/>
</dbReference>
<feature type="region of interest" description="Disordered" evidence="6">
    <location>
        <begin position="37"/>
        <end position="64"/>
    </location>
</feature>
<reference evidence="10" key="1">
    <citation type="submission" date="2016-10" db="EMBL/GenBank/DDBJ databases">
        <authorList>
            <person name="Varghese N."/>
            <person name="Submissions S."/>
        </authorList>
    </citation>
    <scope>NUCLEOTIDE SEQUENCE [LARGE SCALE GENOMIC DNA]</scope>
    <source>
        <strain evidence="10">DSM 22127</strain>
    </source>
</reference>